<reference evidence="2 3" key="1">
    <citation type="journal article" date="2016" name="Nat. Commun.">
        <title>Thousands of microbial genomes shed light on interconnected biogeochemical processes in an aquifer system.</title>
        <authorList>
            <person name="Anantharaman K."/>
            <person name="Brown C.T."/>
            <person name="Hug L.A."/>
            <person name="Sharon I."/>
            <person name="Castelle C.J."/>
            <person name="Probst A.J."/>
            <person name="Thomas B.C."/>
            <person name="Singh A."/>
            <person name="Wilkins M.J."/>
            <person name="Karaoz U."/>
            <person name="Brodie E.L."/>
            <person name="Williams K.H."/>
            <person name="Hubbard S.S."/>
            <person name="Banfield J.F."/>
        </authorList>
    </citation>
    <scope>NUCLEOTIDE SEQUENCE [LARGE SCALE GENOMIC DNA]</scope>
</reference>
<dbReference type="PANTHER" id="PTHR35458">
    <property type="entry name" value="SLR0755 PROTEIN"/>
    <property type="match status" value="1"/>
</dbReference>
<evidence type="ECO:0000259" key="1">
    <source>
        <dbReference type="Pfam" id="PF01936"/>
    </source>
</evidence>
<name>A0A1G2NG45_9BACT</name>
<comment type="caution">
    <text evidence="2">The sequence shown here is derived from an EMBL/GenBank/DDBJ whole genome shotgun (WGS) entry which is preliminary data.</text>
</comment>
<protein>
    <recommendedName>
        <fullName evidence="1">NYN domain-containing protein</fullName>
    </recommendedName>
</protein>
<dbReference type="AlphaFoldDB" id="A0A1G2NG45"/>
<feature type="domain" description="NYN" evidence="1">
    <location>
        <begin position="10"/>
        <end position="145"/>
    </location>
</feature>
<sequence length="184" mass="21819">MKIISNNYAFIDSQNLNLAIRDQGWILDFKRFRVYLKDKYKVLKAFLFLGYVEKNNKMYSFLESVGYYCIFKPTLAYKDGHTKGNCDAELVLHTMIEFRNFDKAVIVSGDGDFYCLIDYLKKQNKLEQVLIPNEQRYSSLLRRTDESKHKYLSFVSELRSMLEYKRKGPRRDGTLREPFRGDTP</sequence>
<accession>A0A1G2NG45</accession>
<dbReference type="Pfam" id="PF01936">
    <property type="entry name" value="NYN"/>
    <property type="match status" value="1"/>
</dbReference>
<dbReference type="GO" id="GO:0004540">
    <property type="term" value="F:RNA nuclease activity"/>
    <property type="evidence" value="ECO:0007669"/>
    <property type="project" value="InterPro"/>
</dbReference>
<dbReference type="EMBL" id="MHSA01000002">
    <property type="protein sequence ID" value="OHA35060.1"/>
    <property type="molecule type" value="Genomic_DNA"/>
</dbReference>
<evidence type="ECO:0000313" key="2">
    <source>
        <dbReference type="EMBL" id="OHA35060.1"/>
    </source>
</evidence>
<organism evidence="2 3">
    <name type="scientific">Candidatus Taylorbacteria bacterium RIFCSPLOWO2_01_FULL_48_100</name>
    <dbReference type="NCBI Taxonomy" id="1802322"/>
    <lineage>
        <taxon>Bacteria</taxon>
        <taxon>Candidatus Tayloriibacteriota</taxon>
    </lineage>
</organism>
<dbReference type="PANTHER" id="PTHR35458:SF2">
    <property type="entry name" value="SLR0755 PROTEIN"/>
    <property type="match status" value="1"/>
</dbReference>
<evidence type="ECO:0000313" key="3">
    <source>
        <dbReference type="Proteomes" id="UP000177797"/>
    </source>
</evidence>
<dbReference type="Proteomes" id="UP000177797">
    <property type="component" value="Unassembled WGS sequence"/>
</dbReference>
<proteinExistence type="predicted"/>
<dbReference type="InterPro" id="IPR021139">
    <property type="entry name" value="NYN"/>
</dbReference>
<dbReference type="InterPro" id="IPR047140">
    <property type="entry name" value="LabA"/>
</dbReference>
<gene>
    <name evidence="2" type="ORF">A2938_00630</name>
</gene>
<dbReference type="Gene3D" id="3.40.50.1010">
    <property type="entry name" value="5'-nuclease"/>
    <property type="match status" value="1"/>
</dbReference>